<feature type="coiled-coil region" evidence="10">
    <location>
        <begin position="790"/>
        <end position="817"/>
    </location>
</feature>
<evidence type="ECO:0000256" key="1">
    <source>
        <dbReference type="ARBA" id="ARBA00004138"/>
    </source>
</evidence>
<keyword evidence="7" id="KW-0206">Cytoskeleton</keyword>
<feature type="coiled-coil region" evidence="10">
    <location>
        <begin position="680"/>
        <end position="721"/>
    </location>
</feature>
<dbReference type="OrthoDB" id="535167at2759"/>
<dbReference type="PANTHER" id="PTHR14885">
    <property type="entry name" value="CILIA- AND FLAGELLA-ASSOCIATED PROTEIN 43-RELATED"/>
    <property type="match status" value="1"/>
</dbReference>
<evidence type="ECO:0000256" key="7">
    <source>
        <dbReference type="ARBA" id="ARBA00023212"/>
    </source>
</evidence>
<dbReference type="Pfam" id="PF25828">
    <property type="entry name" value="CC_Cfap43"/>
    <property type="match status" value="1"/>
</dbReference>
<dbReference type="Proteomes" id="UP000179807">
    <property type="component" value="Unassembled WGS sequence"/>
</dbReference>
<dbReference type="SUPFAM" id="SSF50978">
    <property type="entry name" value="WD40 repeat-like"/>
    <property type="match status" value="1"/>
</dbReference>
<organism evidence="11 12">
    <name type="scientific">Tritrichomonas foetus</name>
    <dbReference type="NCBI Taxonomy" id="1144522"/>
    <lineage>
        <taxon>Eukaryota</taxon>
        <taxon>Metamonada</taxon>
        <taxon>Parabasalia</taxon>
        <taxon>Tritrichomonadida</taxon>
        <taxon>Tritrichomonadidae</taxon>
        <taxon>Tritrichomonas</taxon>
    </lineage>
</organism>
<keyword evidence="5" id="KW-0677">Repeat</keyword>
<gene>
    <name evidence="11" type="ORF">TRFO_22285</name>
</gene>
<proteinExistence type="predicted"/>
<evidence type="ECO:0000313" key="12">
    <source>
        <dbReference type="Proteomes" id="UP000179807"/>
    </source>
</evidence>
<evidence type="ECO:0000256" key="10">
    <source>
        <dbReference type="SAM" id="Coils"/>
    </source>
</evidence>
<evidence type="ECO:0000256" key="6">
    <source>
        <dbReference type="ARBA" id="ARBA00023054"/>
    </source>
</evidence>
<feature type="coiled-coil region" evidence="10">
    <location>
        <begin position="460"/>
        <end position="487"/>
    </location>
</feature>
<comment type="subcellular location">
    <subcellularLocation>
        <location evidence="1">Cell projection</location>
        <location evidence="1">Cilium</location>
    </subcellularLocation>
    <subcellularLocation>
        <location evidence="2">Cytoplasm</location>
        <location evidence="2">Cytoskeleton</location>
    </subcellularLocation>
</comment>
<protein>
    <submittedName>
        <fullName evidence="11">Uncharacterized protein</fullName>
    </submittedName>
</protein>
<dbReference type="InterPro" id="IPR001680">
    <property type="entry name" value="WD40_rpt"/>
</dbReference>
<evidence type="ECO:0000256" key="9">
    <source>
        <dbReference type="PROSITE-ProRule" id="PRU00221"/>
    </source>
</evidence>
<dbReference type="RefSeq" id="XP_068362091.1">
    <property type="nucleotide sequence ID" value="XM_068502473.1"/>
</dbReference>
<dbReference type="GO" id="GO:0005930">
    <property type="term" value="C:axoneme"/>
    <property type="evidence" value="ECO:0007669"/>
    <property type="project" value="TreeGrafter"/>
</dbReference>
<comment type="caution">
    <text evidence="11">The sequence shown here is derived from an EMBL/GenBank/DDBJ whole genome shotgun (WGS) entry which is preliminary data.</text>
</comment>
<keyword evidence="12" id="KW-1185">Reference proteome</keyword>
<dbReference type="PROSITE" id="PS50082">
    <property type="entry name" value="WD_REPEATS_2"/>
    <property type="match status" value="1"/>
</dbReference>
<reference evidence="11" key="1">
    <citation type="submission" date="2016-10" db="EMBL/GenBank/DDBJ databases">
        <authorList>
            <person name="Benchimol M."/>
            <person name="Almeida L.G."/>
            <person name="Vasconcelos A.T."/>
            <person name="Perreira-Neves A."/>
            <person name="Rosa I.A."/>
            <person name="Tasca T."/>
            <person name="Bogo M.R."/>
            <person name="de Souza W."/>
        </authorList>
    </citation>
    <scope>NUCLEOTIDE SEQUENCE [LARGE SCALE GENOMIC DNA]</scope>
    <source>
        <strain evidence="11">K</strain>
    </source>
</reference>
<dbReference type="AlphaFoldDB" id="A0A1J4KCL5"/>
<dbReference type="EMBL" id="MLAK01000652">
    <property type="protein sequence ID" value="OHT08955.1"/>
    <property type="molecule type" value="Genomic_DNA"/>
</dbReference>
<dbReference type="VEuPathDB" id="TrichDB:TRFO_22285"/>
<evidence type="ECO:0000313" key="11">
    <source>
        <dbReference type="EMBL" id="OHT08955.1"/>
    </source>
</evidence>
<evidence type="ECO:0000256" key="4">
    <source>
        <dbReference type="ARBA" id="ARBA00022574"/>
    </source>
</evidence>
<feature type="coiled-coil region" evidence="10">
    <location>
        <begin position="923"/>
        <end position="950"/>
    </location>
</feature>
<feature type="repeat" description="WD" evidence="9">
    <location>
        <begin position="1"/>
        <end position="32"/>
    </location>
</feature>
<dbReference type="InterPro" id="IPR036322">
    <property type="entry name" value="WD40_repeat_dom_sf"/>
</dbReference>
<accession>A0A1J4KCL5</accession>
<keyword evidence="3" id="KW-0963">Cytoplasm</keyword>
<dbReference type="GeneID" id="94837177"/>
<evidence type="ECO:0000256" key="5">
    <source>
        <dbReference type="ARBA" id="ARBA00022737"/>
    </source>
</evidence>
<feature type="coiled-coil region" evidence="10">
    <location>
        <begin position="576"/>
        <end position="603"/>
    </location>
</feature>
<evidence type="ECO:0000256" key="2">
    <source>
        <dbReference type="ARBA" id="ARBA00004245"/>
    </source>
</evidence>
<dbReference type="GO" id="GO:0060271">
    <property type="term" value="P:cilium assembly"/>
    <property type="evidence" value="ECO:0007669"/>
    <property type="project" value="TreeGrafter"/>
</dbReference>
<sequence>MNGAITGIAFSPDGKKLYSVGYDGCINMYSLRINAGPIITDKFQLPQGCFKISISRVFGIEQQIRHLSEMWQSRDYETGDDDGFQADDGAGDEEMPLIAQMKAEKVKFQQQETEEFQGNIMTQLNQIQNEFMTLVHENEEAPELEKLTQTDFTLDVAAAERLQQLGQVRAQLVLYRRKVKNQIRALIANSITNRCFKPFEPKLTTIYGFKVPVSYDNFPLPVRDDKMKRRLHCIALLRRTEIAALRYKPPANDPNRVTPSMMQDTSLDGARYLSSRSNSIVQLTADENESEVIVKDELKLLYDPFQIVTANRKVTQLTIIEHLIFEEMIKFNQIFDDMLQKKVNLVQSLEEKNKRIRQLIRILKLNPDDYVIFEPEQKENEEPDAFLTVHEDEIHLKKQIDNQKNKQDETDEIEKDSFADRALKAMMGGNVNMNNMEDAPDNDEPVRPEWMDQKKKEDLTEEEQYQIAEFEKKLKNFIEEREKRRKALSAELTKLVKGNASSIEEFDRQMCQTYMLRFDTEEHVYYHELEIMHLIGSLEDERRYRKQINENAEKSYALLAVQRQKTPQLADLTNASHQLAESAAAADQNLDNLKTQVQKEFKNKDCFSQLQKLYNMVSRRVKPKIEPNTPNVFKHYIANQFVFTDDQQELQQGRPPSLADAPWKNFLEYCERKQQFSHDAAEKNADSLELKARVKSFEEEMHEIEQQLQDLKSQQTHLTDALLHTLVDMHIPFTFRQGQVEVPSDIVLVDYSDVLLIDKKVVTDRNNLILEAGQKKLDELENIKKQRSSHKMLKWEIDKCKVDLENLNEEVKEYQLFRVTKLDQELIMGGGSNRNQEMVSSLNKGLQHTQKTHEVQMQHEKANLMKLKKRVARKRAENDKIEEEILQMQLGLKERKRIYNIQMKSSEGAAEARKARLKQVMLISRLKRAKQMQENTIAELKEEVARLRKGVYTSFNDGEDIEAMAQGYNS</sequence>
<keyword evidence="6 10" id="KW-0175">Coiled coil</keyword>
<evidence type="ECO:0000256" key="3">
    <source>
        <dbReference type="ARBA" id="ARBA00022490"/>
    </source>
</evidence>
<keyword evidence="8" id="KW-0966">Cell projection</keyword>
<keyword evidence="4 9" id="KW-0853">WD repeat</keyword>
<feature type="coiled-coil region" evidence="10">
    <location>
        <begin position="857"/>
        <end position="884"/>
    </location>
</feature>
<name>A0A1J4KCL5_9EUKA</name>
<evidence type="ECO:0000256" key="8">
    <source>
        <dbReference type="ARBA" id="ARBA00023273"/>
    </source>
</evidence>
<dbReference type="PANTHER" id="PTHR14885:SF1">
    <property type="entry name" value="CILIA- AND FLAGELLA-ASSOCIATED PROTEIN 43"/>
    <property type="match status" value="1"/>
</dbReference>
<feature type="coiled-coil region" evidence="10">
    <location>
        <begin position="339"/>
        <end position="366"/>
    </location>
</feature>